<accession>A0A9X1ICW8</accession>
<dbReference type="GO" id="GO:0006261">
    <property type="term" value="P:DNA-templated DNA replication"/>
    <property type="evidence" value="ECO:0007669"/>
    <property type="project" value="TreeGrafter"/>
</dbReference>
<protein>
    <submittedName>
        <fullName evidence="2">DNA polymerase III subunit delta</fullName>
        <ecNumber evidence="2">2.7.7.7</ecNumber>
    </submittedName>
</protein>
<dbReference type="EC" id="2.7.7.7" evidence="2"/>
<evidence type="ECO:0000313" key="2">
    <source>
        <dbReference type="EMBL" id="MCB4821654.1"/>
    </source>
</evidence>
<dbReference type="InterPro" id="IPR050238">
    <property type="entry name" value="DNA_Rep/Repair_Clamp_Loader"/>
</dbReference>
<keyword evidence="3" id="KW-1185">Reference proteome</keyword>
<feature type="region of interest" description="Disordered" evidence="1">
    <location>
        <begin position="1"/>
        <end position="27"/>
    </location>
</feature>
<sequence length="358" mass="38238">MPPFRLASGDGGAAGIGAVTLPPEPRANPDLVGHDDPARTLEEAARAGRLHHAWLIAGPPGVGKATLAYRFARWLLAGLPPAVPGRPPLEVAETDPTFRRVAAAAHADLFTLAPSLGDKGGKKEVLRADEARAALRFMAMTAAEGGWRAVVIENLEQSEREVVQNILLKTLEEPPPRTVQLLVTSAPDRLLPTIRSRCRRLDLFPLPDASMESLLARWLPELSGPDRAGLARIADGCPGTALALAEGEGLALQGMVEEVLAGLPKLDPRRLHVIADGIAGRRDAQALSIFFALLRRAVAAGLRQAGRGGTSPAWLAGRSLADWATLWDKLGRLADETERLNLDRKQAVLTGLSWLSAR</sequence>
<dbReference type="EMBL" id="JAJAQI010000009">
    <property type="protein sequence ID" value="MCB4821654.1"/>
    <property type="molecule type" value="Genomic_DNA"/>
</dbReference>
<dbReference type="Proteomes" id="UP001139311">
    <property type="component" value="Unassembled WGS sequence"/>
</dbReference>
<dbReference type="InterPro" id="IPR027417">
    <property type="entry name" value="P-loop_NTPase"/>
</dbReference>
<organism evidence="2 3">
    <name type="scientific">Roseicella aerolata</name>
    <dbReference type="NCBI Taxonomy" id="2883479"/>
    <lineage>
        <taxon>Bacteria</taxon>
        <taxon>Pseudomonadati</taxon>
        <taxon>Pseudomonadota</taxon>
        <taxon>Alphaproteobacteria</taxon>
        <taxon>Acetobacterales</taxon>
        <taxon>Roseomonadaceae</taxon>
        <taxon>Roseicella</taxon>
    </lineage>
</organism>
<proteinExistence type="predicted"/>
<dbReference type="NCBIfam" id="NF005677">
    <property type="entry name" value="PRK07471.1"/>
    <property type="match status" value="1"/>
</dbReference>
<dbReference type="SUPFAM" id="SSF52540">
    <property type="entry name" value="P-loop containing nucleoside triphosphate hydrolases"/>
    <property type="match status" value="1"/>
</dbReference>
<evidence type="ECO:0000256" key="1">
    <source>
        <dbReference type="SAM" id="MobiDB-lite"/>
    </source>
</evidence>
<gene>
    <name evidence="2" type="ORF">LHA35_07915</name>
</gene>
<dbReference type="PANTHER" id="PTHR11669">
    <property type="entry name" value="REPLICATION FACTOR C / DNA POLYMERASE III GAMMA-TAU SUBUNIT"/>
    <property type="match status" value="1"/>
</dbReference>
<reference evidence="2" key="1">
    <citation type="submission" date="2021-10" db="EMBL/GenBank/DDBJ databases">
        <title>Roseicella aerolatum sp. nov., isolated from aerosols of e-waste dismantling site.</title>
        <authorList>
            <person name="Qin T."/>
        </authorList>
    </citation>
    <scope>NUCLEOTIDE SEQUENCE</scope>
    <source>
        <strain evidence="2">GB24</strain>
    </source>
</reference>
<dbReference type="AlphaFoldDB" id="A0A9X1ICW8"/>
<name>A0A9X1ICW8_9PROT</name>
<keyword evidence="2" id="KW-0808">Transferase</keyword>
<dbReference type="GO" id="GO:0009360">
    <property type="term" value="C:DNA polymerase III complex"/>
    <property type="evidence" value="ECO:0007669"/>
    <property type="project" value="TreeGrafter"/>
</dbReference>
<dbReference type="GO" id="GO:0003887">
    <property type="term" value="F:DNA-directed DNA polymerase activity"/>
    <property type="evidence" value="ECO:0007669"/>
    <property type="project" value="UniProtKB-EC"/>
</dbReference>
<dbReference type="Pfam" id="PF13177">
    <property type="entry name" value="DNA_pol3_delta2"/>
    <property type="match status" value="1"/>
</dbReference>
<dbReference type="PANTHER" id="PTHR11669:SF8">
    <property type="entry name" value="DNA POLYMERASE III SUBUNIT DELTA"/>
    <property type="match status" value="1"/>
</dbReference>
<dbReference type="Gene3D" id="3.40.50.300">
    <property type="entry name" value="P-loop containing nucleotide triphosphate hydrolases"/>
    <property type="match status" value="1"/>
</dbReference>
<comment type="caution">
    <text evidence="2">The sequence shown here is derived from an EMBL/GenBank/DDBJ whole genome shotgun (WGS) entry which is preliminary data.</text>
</comment>
<evidence type="ECO:0000313" key="3">
    <source>
        <dbReference type="Proteomes" id="UP001139311"/>
    </source>
</evidence>
<dbReference type="RefSeq" id="WP_226606709.1">
    <property type="nucleotide sequence ID" value="NZ_JAJAQI010000009.1"/>
</dbReference>
<keyword evidence="2" id="KW-0548">Nucleotidyltransferase</keyword>